<dbReference type="InterPro" id="IPR002347">
    <property type="entry name" value="SDR_fam"/>
</dbReference>
<sequence>MDLQIKGKKALMAGGSAGMGRATAERLAEAGVELYISARREARLKQAAQEISERYHIAVTPIVADSSTESGREALFAACPDPDILGITIKPPAPNGDFLKVTPEMWRDSIETTLLGPIEIMRHYIPVMKDKGWGRIVNIATFSAKNPMIWRLMSGPARSALINYTASVSREVARFGVNINNLLPGMFQTEGMSESLEPYADAFGLEPNEEVVFTHFLENNKIPAGFLAEADDLAPMAALLCSPLSRFIVGQNIVIDGGQHHSLF</sequence>
<dbReference type="InterPro" id="IPR036291">
    <property type="entry name" value="NAD(P)-bd_dom_sf"/>
</dbReference>
<protein>
    <submittedName>
        <fullName evidence="2">3-oxoacyl-[acyl-carrier protein] reductase</fullName>
        <ecNumber evidence="2">1.1.1.100</ecNumber>
    </submittedName>
</protein>
<evidence type="ECO:0000313" key="2">
    <source>
        <dbReference type="EMBL" id="MBB6523818.1"/>
    </source>
</evidence>
<dbReference type="PRINTS" id="PR00081">
    <property type="entry name" value="GDHRDH"/>
</dbReference>
<proteinExistence type="inferred from homology"/>
<dbReference type="Proteomes" id="UP000528457">
    <property type="component" value="Unassembled WGS sequence"/>
</dbReference>
<dbReference type="SUPFAM" id="SSF51735">
    <property type="entry name" value="NAD(P)-binding Rossmann-fold domains"/>
    <property type="match status" value="1"/>
</dbReference>
<comment type="caution">
    <text evidence="2">The sequence shown here is derived from an EMBL/GenBank/DDBJ whole genome shotgun (WGS) entry which is preliminary data.</text>
</comment>
<dbReference type="EMBL" id="JACHHT010000005">
    <property type="protein sequence ID" value="MBB6523818.1"/>
    <property type="molecule type" value="Genomic_DNA"/>
</dbReference>
<dbReference type="GO" id="GO:0004316">
    <property type="term" value="F:3-oxoacyl-[acyl-carrier-protein] reductase (NADPH) activity"/>
    <property type="evidence" value="ECO:0007669"/>
    <property type="project" value="UniProtKB-EC"/>
</dbReference>
<organism evidence="2 3">
    <name type="scientific">Pseudoteredinibacter isoporae</name>
    <dbReference type="NCBI Taxonomy" id="570281"/>
    <lineage>
        <taxon>Bacteria</taxon>
        <taxon>Pseudomonadati</taxon>
        <taxon>Pseudomonadota</taxon>
        <taxon>Gammaproteobacteria</taxon>
        <taxon>Cellvibrionales</taxon>
        <taxon>Cellvibrionaceae</taxon>
        <taxon>Pseudoteredinibacter</taxon>
    </lineage>
</organism>
<keyword evidence="3" id="KW-1185">Reference proteome</keyword>
<dbReference type="Gene3D" id="3.40.50.720">
    <property type="entry name" value="NAD(P)-binding Rossmann-like Domain"/>
    <property type="match status" value="1"/>
</dbReference>
<dbReference type="PANTHER" id="PTHR42879:SF6">
    <property type="entry name" value="NADPH-DEPENDENT REDUCTASE BACG"/>
    <property type="match status" value="1"/>
</dbReference>
<dbReference type="PANTHER" id="PTHR42879">
    <property type="entry name" value="3-OXOACYL-(ACYL-CARRIER-PROTEIN) REDUCTASE"/>
    <property type="match status" value="1"/>
</dbReference>
<keyword evidence="2" id="KW-0560">Oxidoreductase</keyword>
<comment type="similarity">
    <text evidence="1">Belongs to the short-chain dehydrogenases/reductases (SDR) family.</text>
</comment>
<dbReference type="AlphaFoldDB" id="A0A7X0MXT5"/>
<name>A0A7X0MXT5_9GAMM</name>
<accession>A0A7X0MXT5</accession>
<dbReference type="InParanoid" id="A0A7X0MXT5"/>
<evidence type="ECO:0000256" key="1">
    <source>
        <dbReference type="ARBA" id="ARBA00006484"/>
    </source>
</evidence>
<reference evidence="2 3" key="1">
    <citation type="submission" date="2020-08" db="EMBL/GenBank/DDBJ databases">
        <title>Genomic Encyclopedia of Type Strains, Phase IV (KMG-IV): sequencing the most valuable type-strain genomes for metagenomic binning, comparative biology and taxonomic classification.</title>
        <authorList>
            <person name="Goeker M."/>
        </authorList>
    </citation>
    <scope>NUCLEOTIDE SEQUENCE [LARGE SCALE GENOMIC DNA]</scope>
    <source>
        <strain evidence="2 3">DSM 22368</strain>
    </source>
</reference>
<dbReference type="RefSeq" id="WP_166843556.1">
    <property type="nucleotide sequence ID" value="NZ_JAAONY010000005.1"/>
</dbReference>
<gene>
    <name evidence="2" type="ORF">HNR48_004133</name>
</gene>
<dbReference type="InterPro" id="IPR050259">
    <property type="entry name" value="SDR"/>
</dbReference>
<dbReference type="Pfam" id="PF13561">
    <property type="entry name" value="adh_short_C2"/>
    <property type="match status" value="1"/>
</dbReference>
<dbReference type="EC" id="1.1.1.100" evidence="2"/>
<evidence type="ECO:0000313" key="3">
    <source>
        <dbReference type="Proteomes" id="UP000528457"/>
    </source>
</evidence>